<dbReference type="HOGENOM" id="CLU_3100598_0_0_6"/>
<dbReference type="AlphaFoldDB" id="W5YUY7"/>
<keyword evidence="2" id="KW-1185">Reference proteome</keyword>
<name>W5YUY7_9GAMM</name>
<evidence type="ECO:0000313" key="1">
    <source>
        <dbReference type="EMBL" id="AHI30318.1"/>
    </source>
</evidence>
<dbReference type="EMBL" id="CP007151">
    <property type="protein sequence ID" value="AHI30318.1"/>
    <property type="molecule type" value="Genomic_DNA"/>
</dbReference>
<sequence length="51" mass="5852">MRASKKIKNSQLDLMRMIMRMQASNQWLLSDAPALALRYAAKLGRYGIRPS</sequence>
<dbReference type="KEGG" id="msx:AU14_18850"/>
<proteinExistence type="predicted"/>
<gene>
    <name evidence="1" type="ORF">AU14_18850</name>
</gene>
<accession>W5YUY7</accession>
<dbReference type="Proteomes" id="UP000061489">
    <property type="component" value="Chromosome"/>
</dbReference>
<dbReference type="STRING" id="1420916.AU14_18850"/>
<protein>
    <submittedName>
        <fullName evidence="1">Uncharacterized protein</fullName>
    </submittedName>
</protein>
<organism evidence="1 2">
    <name type="scientific">Marinobacter similis</name>
    <dbReference type="NCBI Taxonomy" id="1420916"/>
    <lineage>
        <taxon>Bacteria</taxon>
        <taxon>Pseudomonadati</taxon>
        <taxon>Pseudomonadota</taxon>
        <taxon>Gammaproteobacteria</taxon>
        <taxon>Pseudomonadales</taxon>
        <taxon>Marinobacteraceae</taxon>
        <taxon>Marinobacter</taxon>
    </lineage>
</organism>
<evidence type="ECO:0000313" key="2">
    <source>
        <dbReference type="Proteomes" id="UP000061489"/>
    </source>
</evidence>
<reference evidence="1 2" key="1">
    <citation type="journal article" date="2014" name="Genome Announc.">
        <title>Draft Genome Sequences of Marinobacter similis A3d10T and Marinobacter salarius R9SW1T.</title>
        <authorList>
            <person name="Ivanova E.P."/>
            <person name="Ng H.J."/>
            <person name="Webb H.K."/>
            <person name="Feng G."/>
            <person name="Oshima K."/>
            <person name="Hattori M."/>
            <person name="Ohkuma M."/>
            <person name="Sergeev A.F."/>
            <person name="Mikhailov V.V."/>
            <person name="Crawford R.J."/>
            <person name="Sawabe T."/>
        </authorList>
    </citation>
    <scope>NUCLEOTIDE SEQUENCE [LARGE SCALE GENOMIC DNA]</scope>
    <source>
        <strain evidence="1 2">A3d10</strain>
    </source>
</reference>